<dbReference type="Proteomes" id="UP000265520">
    <property type="component" value="Unassembled WGS sequence"/>
</dbReference>
<keyword evidence="3" id="KW-1185">Reference proteome</keyword>
<sequence length="64" mass="7227">RTPSPTPPPSPSPPRDPTPPPSSPDEPSAPLDIPRNRFVSQAAVERYEVIRHKEFKKERRVSDE</sequence>
<feature type="compositionally biased region" description="Pro residues" evidence="1">
    <location>
        <begin position="1"/>
        <end position="24"/>
    </location>
</feature>
<protein>
    <submittedName>
        <fullName evidence="2">Uncharacterized protein</fullName>
    </submittedName>
</protein>
<feature type="region of interest" description="Disordered" evidence="1">
    <location>
        <begin position="1"/>
        <end position="33"/>
    </location>
</feature>
<dbReference type="AlphaFoldDB" id="A0A392W8V1"/>
<evidence type="ECO:0000313" key="3">
    <source>
        <dbReference type="Proteomes" id="UP000265520"/>
    </source>
</evidence>
<feature type="non-terminal residue" evidence="2">
    <location>
        <position position="1"/>
    </location>
</feature>
<evidence type="ECO:0000313" key="2">
    <source>
        <dbReference type="EMBL" id="MCI97064.1"/>
    </source>
</evidence>
<organism evidence="2 3">
    <name type="scientific">Trifolium medium</name>
    <dbReference type="NCBI Taxonomy" id="97028"/>
    <lineage>
        <taxon>Eukaryota</taxon>
        <taxon>Viridiplantae</taxon>
        <taxon>Streptophyta</taxon>
        <taxon>Embryophyta</taxon>
        <taxon>Tracheophyta</taxon>
        <taxon>Spermatophyta</taxon>
        <taxon>Magnoliopsida</taxon>
        <taxon>eudicotyledons</taxon>
        <taxon>Gunneridae</taxon>
        <taxon>Pentapetalae</taxon>
        <taxon>rosids</taxon>
        <taxon>fabids</taxon>
        <taxon>Fabales</taxon>
        <taxon>Fabaceae</taxon>
        <taxon>Papilionoideae</taxon>
        <taxon>50 kb inversion clade</taxon>
        <taxon>NPAAA clade</taxon>
        <taxon>Hologalegina</taxon>
        <taxon>IRL clade</taxon>
        <taxon>Trifolieae</taxon>
        <taxon>Trifolium</taxon>
    </lineage>
</organism>
<dbReference type="EMBL" id="LXQA011431647">
    <property type="protein sequence ID" value="MCI97064.1"/>
    <property type="molecule type" value="Genomic_DNA"/>
</dbReference>
<reference evidence="2 3" key="1">
    <citation type="journal article" date="2018" name="Front. Plant Sci.">
        <title>Red Clover (Trifolium pratense) and Zigzag Clover (T. medium) - A Picture of Genomic Similarities and Differences.</title>
        <authorList>
            <person name="Dluhosova J."/>
            <person name="Istvanek J."/>
            <person name="Nedelnik J."/>
            <person name="Repkova J."/>
        </authorList>
    </citation>
    <scope>NUCLEOTIDE SEQUENCE [LARGE SCALE GENOMIC DNA]</scope>
    <source>
        <strain evidence="3">cv. 10/8</strain>
        <tissue evidence="2">Leaf</tissue>
    </source>
</reference>
<feature type="non-terminal residue" evidence="2">
    <location>
        <position position="64"/>
    </location>
</feature>
<comment type="caution">
    <text evidence="2">The sequence shown here is derived from an EMBL/GenBank/DDBJ whole genome shotgun (WGS) entry which is preliminary data.</text>
</comment>
<proteinExistence type="predicted"/>
<evidence type="ECO:0000256" key="1">
    <source>
        <dbReference type="SAM" id="MobiDB-lite"/>
    </source>
</evidence>
<accession>A0A392W8V1</accession>
<name>A0A392W8V1_9FABA</name>